<feature type="transmembrane region" description="Helical" evidence="1">
    <location>
        <begin position="223"/>
        <end position="246"/>
    </location>
</feature>
<feature type="transmembrane region" description="Helical" evidence="1">
    <location>
        <begin position="398"/>
        <end position="416"/>
    </location>
</feature>
<feature type="transmembrane region" description="Helical" evidence="1">
    <location>
        <begin position="89"/>
        <end position="114"/>
    </location>
</feature>
<name>A0A1G1VLZ2_9BACT</name>
<evidence type="ECO:0000256" key="1">
    <source>
        <dbReference type="SAM" id="Phobius"/>
    </source>
</evidence>
<protein>
    <recommendedName>
        <fullName evidence="4">Membrane protein 6-pyruvoyl-tetrahydropterin synthase-related domain-containing protein</fullName>
    </recommendedName>
</protein>
<dbReference type="InterPro" id="IPR018580">
    <property type="entry name" value="Uncharacterised_YfhO"/>
</dbReference>
<proteinExistence type="predicted"/>
<feature type="transmembrane region" description="Helical" evidence="1">
    <location>
        <begin position="306"/>
        <end position="324"/>
    </location>
</feature>
<evidence type="ECO:0000313" key="3">
    <source>
        <dbReference type="Proteomes" id="UP000179069"/>
    </source>
</evidence>
<dbReference type="AlphaFoldDB" id="A0A1G1VLZ2"/>
<feature type="transmembrane region" description="Helical" evidence="1">
    <location>
        <begin position="331"/>
        <end position="356"/>
    </location>
</feature>
<reference evidence="2 3" key="1">
    <citation type="journal article" date="2016" name="Nat. Commun.">
        <title>Thousands of microbial genomes shed light on interconnected biogeochemical processes in an aquifer system.</title>
        <authorList>
            <person name="Anantharaman K."/>
            <person name="Brown C.T."/>
            <person name="Hug L.A."/>
            <person name="Sharon I."/>
            <person name="Castelle C.J."/>
            <person name="Probst A.J."/>
            <person name="Thomas B.C."/>
            <person name="Singh A."/>
            <person name="Wilkins M.J."/>
            <person name="Karaoz U."/>
            <person name="Brodie E.L."/>
            <person name="Williams K.H."/>
            <person name="Hubbard S.S."/>
            <person name="Banfield J.F."/>
        </authorList>
    </citation>
    <scope>NUCLEOTIDE SEQUENCE [LARGE SCALE GENOMIC DNA]</scope>
</reference>
<comment type="caution">
    <text evidence="2">The sequence shown here is derived from an EMBL/GenBank/DDBJ whole genome shotgun (WGS) entry which is preliminary data.</text>
</comment>
<dbReference type="Pfam" id="PF09586">
    <property type="entry name" value="YfhO"/>
    <property type="match status" value="1"/>
</dbReference>
<accession>A0A1G1VLZ2</accession>
<keyword evidence="1" id="KW-0472">Membrane</keyword>
<feature type="transmembrane region" description="Helical" evidence="1">
    <location>
        <begin position="368"/>
        <end position="386"/>
    </location>
</feature>
<feature type="transmembrane region" description="Helical" evidence="1">
    <location>
        <begin position="169"/>
        <end position="187"/>
    </location>
</feature>
<evidence type="ECO:0008006" key="4">
    <source>
        <dbReference type="Google" id="ProtNLM"/>
    </source>
</evidence>
<organism evidence="2 3">
    <name type="scientific">Candidatus Chisholmbacteria bacterium RIFCSPHIGHO2_01_FULL_49_18</name>
    <dbReference type="NCBI Taxonomy" id="1797590"/>
    <lineage>
        <taxon>Bacteria</taxon>
        <taxon>Candidatus Chisholmiibacteriota</taxon>
    </lineage>
</organism>
<feature type="transmembrane region" description="Helical" evidence="1">
    <location>
        <begin position="121"/>
        <end position="140"/>
    </location>
</feature>
<feature type="transmembrane region" description="Helical" evidence="1">
    <location>
        <begin position="193"/>
        <end position="211"/>
    </location>
</feature>
<dbReference type="PANTHER" id="PTHR38454:SF1">
    <property type="entry name" value="INTEGRAL MEMBRANE PROTEIN"/>
    <property type="match status" value="1"/>
</dbReference>
<sequence length="745" mass="84279">MRQTFLAIGIGVALVVAFFWGNLVTPAVNYTPTVGTNDLTDLNYPFRSFLSESLKRGELPLWSSAISSGYPILAEGQIGALYPLNIAFAWFPTLTSINLTIVSMYLILFLFSFLYLRKIRLGIFSSIFGAMLVTFSGFGANELMHFGMNISYGLFVGQLWLLEHYLQRRGSIVPILLMGSLLGLSVLGGHPQIIFYSLFFLIAYWLVFWFVRREGTTKKRMSFLTLLAGIVLFGVVGLGIGAGQFLPQLEFTLNSTRASGLQSEAISRFQFPVSDLVTFLLPFSKYLTGNSYSALVSNGWPRDEQYVYMGVVGLGLALSSLFQLRKSGPNAVFFAAAAGAALLLSFGTQFTTGFIFQLPPFSFFRLPFRILFLTNFSLAILAAMVMDRLSLRVSKRGFKNILQILFLGAVFCISFLDLNINAKKLYPEVDARQWYAQPQVVSFLSDRLRNQERVVSQQYFYATAKIFLEQYQIWNNPNIFINLRNLLPVFNNLLYQIPMNVGAANSGGLKIDRYNELESEIFFRGMEFTDAETVKISDSFMFINRIMGVRFLLTTSPIEHFLLQKAYEIPFETGQDSVYVYEFFDYFPRIMMVPRAEKATPKGIVEHLMKVDFDPKQVVYVEEDADWGAEGGYAATADFDRYTDQEIEISTQASGNGFLFLSDTYYPGWKAYVDGQETRILLADYAFRAVPVPEGKHSVVFRYEPRSFWWGVRITLITVGLTLVAIVGILLVKSKKQQRTRGNRS</sequence>
<gene>
    <name evidence="2" type="ORF">A2785_01235</name>
</gene>
<dbReference type="EMBL" id="MHCI01000016">
    <property type="protein sequence ID" value="OGY16415.1"/>
    <property type="molecule type" value="Genomic_DNA"/>
</dbReference>
<evidence type="ECO:0000313" key="2">
    <source>
        <dbReference type="EMBL" id="OGY16415.1"/>
    </source>
</evidence>
<dbReference type="PANTHER" id="PTHR38454">
    <property type="entry name" value="INTEGRAL MEMBRANE PROTEIN-RELATED"/>
    <property type="match status" value="1"/>
</dbReference>
<dbReference type="Proteomes" id="UP000179069">
    <property type="component" value="Unassembled WGS sequence"/>
</dbReference>
<feature type="transmembrane region" description="Helical" evidence="1">
    <location>
        <begin position="146"/>
        <end position="162"/>
    </location>
</feature>
<keyword evidence="1" id="KW-0812">Transmembrane</keyword>
<keyword evidence="1" id="KW-1133">Transmembrane helix</keyword>
<feature type="transmembrane region" description="Helical" evidence="1">
    <location>
        <begin position="5"/>
        <end position="23"/>
    </location>
</feature>
<feature type="transmembrane region" description="Helical" evidence="1">
    <location>
        <begin position="708"/>
        <end position="732"/>
    </location>
</feature>